<protein>
    <recommendedName>
        <fullName evidence="10">Large-conductance mechanosensitive channel</fullName>
    </recommendedName>
</protein>
<dbReference type="SUPFAM" id="SSF81330">
    <property type="entry name" value="Gated mechanosensitive channel"/>
    <property type="match status" value="1"/>
</dbReference>
<comment type="function">
    <text evidence="10">Channel that opens in response to stretch forces in the membrane lipid bilayer. May participate in the regulation of osmotic pressure changes within the cell.</text>
</comment>
<keyword evidence="6 10" id="KW-1133">Transmembrane helix</keyword>
<evidence type="ECO:0000313" key="11">
    <source>
        <dbReference type="EMBL" id="AOV06438.1"/>
    </source>
</evidence>
<reference evidence="11 12" key="1">
    <citation type="submission" date="2016-09" db="EMBL/GenBank/DDBJ databases">
        <title>Complete genome sequence of the Lysinibacillus sphaericus LMG 22257, a specie of Bacillus with ureolytic activity that can effectively biodeposit calcium carbonate.</title>
        <authorList>
            <person name="Yan W."/>
        </authorList>
    </citation>
    <scope>NUCLEOTIDE SEQUENCE [LARGE SCALE GENOMIC DNA]</scope>
    <source>
        <strain evidence="11 12">LMG 22257</strain>
    </source>
</reference>
<dbReference type="InterPro" id="IPR036019">
    <property type="entry name" value="MscL_channel"/>
</dbReference>
<evidence type="ECO:0000256" key="1">
    <source>
        <dbReference type="ARBA" id="ARBA00004651"/>
    </source>
</evidence>
<dbReference type="Proteomes" id="UP000185746">
    <property type="component" value="Chromosome"/>
</dbReference>
<name>A0A1D8JCJ8_9BACL</name>
<dbReference type="PANTHER" id="PTHR30266">
    <property type="entry name" value="MECHANOSENSITIVE CHANNEL MSCL"/>
    <property type="match status" value="1"/>
</dbReference>
<keyword evidence="8 10" id="KW-0472">Membrane</keyword>
<dbReference type="GO" id="GO:0005886">
    <property type="term" value="C:plasma membrane"/>
    <property type="evidence" value="ECO:0007669"/>
    <property type="project" value="UniProtKB-SubCell"/>
</dbReference>
<feature type="transmembrane region" description="Helical" evidence="10">
    <location>
        <begin position="64"/>
        <end position="87"/>
    </location>
</feature>
<feature type="transmembrane region" description="Helical" evidence="10">
    <location>
        <begin position="12"/>
        <end position="31"/>
    </location>
</feature>
<dbReference type="EMBL" id="CP017560">
    <property type="protein sequence ID" value="AOV06438.1"/>
    <property type="molecule type" value="Genomic_DNA"/>
</dbReference>
<evidence type="ECO:0000256" key="9">
    <source>
        <dbReference type="ARBA" id="ARBA00023303"/>
    </source>
</evidence>
<evidence type="ECO:0000256" key="6">
    <source>
        <dbReference type="ARBA" id="ARBA00022989"/>
    </source>
</evidence>
<comment type="subcellular location">
    <subcellularLocation>
        <location evidence="1 10">Cell membrane</location>
        <topology evidence="1 10">Multi-pass membrane protein</topology>
    </subcellularLocation>
</comment>
<evidence type="ECO:0000256" key="7">
    <source>
        <dbReference type="ARBA" id="ARBA00023065"/>
    </source>
</evidence>
<keyword evidence="5 10" id="KW-0812">Transmembrane</keyword>
<evidence type="ECO:0000256" key="4">
    <source>
        <dbReference type="ARBA" id="ARBA00022475"/>
    </source>
</evidence>
<dbReference type="PANTHER" id="PTHR30266:SF2">
    <property type="entry name" value="LARGE-CONDUCTANCE MECHANOSENSITIVE CHANNEL"/>
    <property type="match status" value="1"/>
</dbReference>
<dbReference type="Gene3D" id="1.10.1200.120">
    <property type="entry name" value="Large-conductance mechanosensitive channel, MscL, domain 1"/>
    <property type="match status" value="1"/>
</dbReference>
<dbReference type="NCBIfam" id="TIGR00220">
    <property type="entry name" value="mscL"/>
    <property type="match status" value="1"/>
</dbReference>
<organism evidence="11 12">
    <name type="scientific">Sporosarcina ureilytica</name>
    <dbReference type="NCBI Taxonomy" id="298596"/>
    <lineage>
        <taxon>Bacteria</taxon>
        <taxon>Bacillati</taxon>
        <taxon>Bacillota</taxon>
        <taxon>Bacilli</taxon>
        <taxon>Bacillales</taxon>
        <taxon>Caryophanaceae</taxon>
        <taxon>Sporosarcina</taxon>
    </lineage>
</organism>
<comment type="similarity">
    <text evidence="2 10">Belongs to the MscL family.</text>
</comment>
<keyword evidence="4 10" id="KW-1003">Cell membrane</keyword>
<gene>
    <name evidence="10" type="primary">mscL</name>
    <name evidence="11" type="ORF">BI350_01650</name>
</gene>
<dbReference type="GO" id="GO:0008381">
    <property type="term" value="F:mechanosensitive monoatomic ion channel activity"/>
    <property type="evidence" value="ECO:0007669"/>
    <property type="project" value="UniProtKB-UniRule"/>
</dbReference>
<keyword evidence="12" id="KW-1185">Reference proteome</keyword>
<sequence length="129" mass="14377">MWKDFKEFAFKGNVLDLAVAVVIGAAFGKIVSSLVENIIMPIVGALTGGIDLTGLNQKIRGVDITYGVFLQSVLDFLIVAFVIFLFIRLLSKFKRKEEVVEVEEEETIDAQEALLTEIRDLLKEQNATK</sequence>
<proteinExistence type="inferred from homology"/>
<dbReference type="InterPro" id="IPR037673">
    <property type="entry name" value="MSC/AndL"/>
</dbReference>
<evidence type="ECO:0000256" key="3">
    <source>
        <dbReference type="ARBA" id="ARBA00022448"/>
    </source>
</evidence>
<keyword evidence="3 10" id="KW-0813">Transport</keyword>
<dbReference type="AlphaFoldDB" id="A0A1D8JCJ8"/>
<dbReference type="KEGG" id="surl:BI350_01650"/>
<dbReference type="Pfam" id="PF01741">
    <property type="entry name" value="MscL"/>
    <property type="match status" value="1"/>
</dbReference>
<evidence type="ECO:0000256" key="5">
    <source>
        <dbReference type="ARBA" id="ARBA00022692"/>
    </source>
</evidence>
<dbReference type="HAMAP" id="MF_00115">
    <property type="entry name" value="MscL"/>
    <property type="match status" value="1"/>
</dbReference>
<evidence type="ECO:0000256" key="2">
    <source>
        <dbReference type="ARBA" id="ARBA00007254"/>
    </source>
</evidence>
<evidence type="ECO:0000256" key="10">
    <source>
        <dbReference type="HAMAP-Rule" id="MF_00115"/>
    </source>
</evidence>
<evidence type="ECO:0000313" key="12">
    <source>
        <dbReference type="Proteomes" id="UP000185746"/>
    </source>
</evidence>
<dbReference type="PROSITE" id="PS01327">
    <property type="entry name" value="MSCL"/>
    <property type="match status" value="1"/>
</dbReference>
<dbReference type="InterPro" id="IPR001185">
    <property type="entry name" value="MS_channel"/>
</dbReference>
<dbReference type="NCBIfam" id="NF001843">
    <property type="entry name" value="PRK00567.1-4"/>
    <property type="match status" value="1"/>
</dbReference>
<comment type="subunit">
    <text evidence="10">Homopentamer.</text>
</comment>
<keyword evidence="7 10" id="KW-0406">Ion transport</keyword>
<keyword evidence="9 10" id="KW-0407">Ion channel</keyword>
<dbReference type="PRINTS" id="PR01264">
    <property type="entry name" value="MECHCHANNEL"/>
</dbReference>
<evidence type="ECO:0000256" key="8">
    <source>
        <dbReference type="ARBA" id="ARBA00023136"/>
    </source>
</evidence>
<dbReference type="InterPro" id="IPR019823">
    <property type="entry name" value="Mechanosensitive_channel_CS"/>
</dbReference>
<accession>A0A1D8JCJ8</accession>
<dbReference type="RefSeq" id="WP_075526541.1">
    <property type="nucleotide sequence ID" value="NZ_CP017560.1"/>
</dbReference>